<dbReference type="EMBL" id="GBRH01281464">
    <property type="protein sequence ID" value="JAD16431.1"/>
    <property type="molecule type" value="Transcribed_RNA"/>
</dbReference>
<proteinExistence type="predicted"/>
<reference evidence="2" key="2">
    <citation type="journal article" date="2015" name="Data Brief">
        <title>Shoot transcriptome of the giant reed, Arundo donax.</title>
        <authorList>
            <person name="Barrero R.A."/>
            <person name="Guerrero F.D."/>
            <person name="Moolhuijzen P."/>
            <person name="Goolsby J.A."/>
            <person name="Tidwell J."/>
            <person name="Bellgard S.E."/>
            <person name="Bellgard M.I."/>
        </authorList>
    </citation>
    <scope>NUCLEOTIDE SEQUENCE</scope>
    <source>
        <tissue evidence="2">Shoot tissue taken approximately 20 cm above the soil surface</tissue>
    </source>
</reference>
<evidence type="ECO:0000313" key="2">
    <source>
        <dbReference type="EMBL" id="JAD16431.1"/>
    </source>
</evidence>
<accession>A0A0A8XRF7</accession>
<protein>
    <submittedName>
        <fullName evidence="2">Uncharacterized protein</fullName>
    </submittedName>
</protein>
<organism evidence="2">
    <name type="scientific">Arundo donax</name>
    <name type="common">Giant reed</name>
    <name type="synonym">Donax arundinaceus</name>
    <dbReference type="NCBI Taxonomy" id="35708"/>
    <lineage>
        <taxon>Eukaryota</taxon>
        <taxon>Viridiplantae</taxon>
        <taxon>Streptophyta</taxon>
        <taxon>Embryophyta</taxon>
        <taxon>Tracheophyta</taxon>
        <taxon>Spermatophyta</taxon>
        <taxon>Magnoliopsida</taxon>
        <taxon>Liliopsida</taxon>
        <taxon>Poales</taxon>
        <taxon>Poaceae</taxon>
        <taxon>PACMAD clade</taxon>
        <taxon>Arundinoideae</taxon>
        <taxon>Arundineae</taxon>
        <taxon>Arundo</taxon>
    </lineage>
</organism>
<sequence>MIKTYANWRPVSRRSTEVSECSPISI</sequence>
<name>A0A0A8XRF7_ARUDO</name>
<dbReference type="AlphaFoldDB" id="A0A0A8XRF7"/>
<feature type="region of interest" description="Disordered" evidence="1">
    <location>
        <begin position="1"/>
        <end position="26"/>
    </location>
</feature>
<evidence type="ECO:0000256" key="1">
    <source>
        <dbReference type="SAM" id="MobiDB-lite"/>
    </source>
</evidence>
<reference evidence="2" key="1">
    <citation type="submission" date="2014-09" db="EMBL/GenBank/DDBJ databases">
        <authorList>
            <person name="Magalhaes I.L.F."/>
            <person name="Oliveira U."/>
            <person name="Santos F.R."/>
            <person name="Vidigal T.H.D.A."/>
            <person name="Brescovit A.D."/>
            <person name="Santos A.J."/>
        </authorList>
    </citation>
    <scope>NUCLEOTIDE SEQUENCE</scope>
    <source>
        <tissue evidence="2">Shoot tissue taken approximately 20 cm above the soil surface</tissue>
    </source>
</reference>